<keyword evidence="2" id="KW-1185">Reference proteome</keyword>
<dbReference type="InterPro" id="IPR050904">
    <property type="entry name" value="Adhesion/Biosynth-related"/>
</dbReference>
<dbReference type="Proteomes" id="UP000249375">
    <property type="component" value="Chromosome"/>
</dbReference>
<proteinExistence type="predicted"/>
<dbReference type="PANTHER" id="PTHR10900:SF77">
    <property type="entry name" value="FI19380P1"/>
    <property type="match status" value="1"/>
</dbReference>
<dbReference type="InterPro" id="IPR036378">
    <property type="entry name" value="FAS1_dom_sf"/>
</dbReference>
<dbReference type="KEGG" id="alq:C7Y71_011095"/>
<sequence length="1045" mass="117119">MCLISICGVNYSCSDDYDLDETTPDFLGASLYDELKSRKDRSFNTVIRLIDDLGYQPVLSATGSKTLFVADDDAWARFFASGTWKDGNGNPITSYEQLSINQKRFLFKNAMLDNAYLLEMMANVTLNSVLSKNQCLRQGTAYMATDTVPYWKYNELPVMLNEPDTTGTAATVSDLEWWNGTDFWGRRNIQSAGGMYMSVDGTSGMMTHFLEGQLKEKNIKHSDVNFILNGKEEWSESQNRSYIYDRQVVDADVVCMNGYYHVLDEVLVPPSSMAEVIRQNPSTSYFSAMLDRFSAPYYNSTLTANYRALHDIGTDSVFEKLYVADNNSRGGLTVDPDGHTLSANFPKLNYDPGWNQYSVNSTTAKEQDMAAMFVPSNDAMMYYFTKGSGVILMERFGKVPVNQINESNFLENLYQIPLDIMKSLINNLMKTSFIETVPSKWKTIMNDAQDQMFPPSQYGSEEGYRKLFDKVMLANNGAVYVMNDVISPADYASVIAPALYSTNTQIMKSLVQADDNFIEGSSAFANAPLQKYYSTYLKAMQSNFSFFVPTDEALYNHGLVDPYMFSLNRTAANIQRLRYWSFEYVKPSTSNTTGKVIPVQATARTWNPNGQRDATVDPTARGVAINRATASLTTEWGLVKKTILTEMVDQHIVVHNNNEADGVASSPNWYLSRNGAPVFIKTKGSDKYGTGMVVDGGFQLMQNSDDVADNDEDCNVTAGYDQTGVKTAEDGSKEKTYGNGMTYLIDRPMQPMMYSAYHQLNANSEYSEFLKQCNGVSTELLQRAGFDLVKPDSAMAARDWEKERQKYLIFKEASSTFFTPSQEPLVRFFNNYHYTIYAPTNTAMEQAYAAGLPTWDDIDQFIANNIDSLTIPAPNPNPAGEDPERDAAIQKKYQLQQQAMAMCTSLLNFLKYHFQDHSIFVDNITADNEYQTSCVDNTTNAYIMLGTHQTNGALSVTDNNGNTHSVISPYNILANDMEFTRSVAQGTYATSGCVKVNSNVVIHTLNSYLNFMSKSSWNQSGGKFSGAWATPKKAVAFVKQYRIRK</sequence>
<accession>A0A5P8E978</accession>
<gene>
    <name evidence="1" type="ORF">C7Y71_011095</name>
</gene>
<organism evidence="1 2">
    <name type="scientific">Pseudoprevotella muciniphila</name>
    <dbReference type="NCBI Taxonomy" id="2133944"/>
    <lineage>
        <taxon>Bacteria</taxon>
        <taxon>Pseudomonadati</taxon>
        <taxon>Bacteroidota</taxon>
        <taxon>Bacteroidia</taxon>
        <taxon>Bacteroidales</taxon>
        <taxon>Prevotellaceae</taxon>
        <taxon>Pseudoprevotella</taxon>
    </lineage>
</organism>
<dbReference type="EMBL" id="CP033459">
    <property type="protein sequence ID" value="QFQ13508.1"/>
    <property type="molecule type" value="Genomic_DNA"/>
</dbReference>
<evidence type="ECO:0000313" key="1">
    <source>
        <dbReference type="EMBL" id="QFQ13508.1"/>
    </source>
</evidence>
<dbReference type="GO" id="GO:0005615">
    <property type="term" value="C:extracellular space"/>
    <property type="evidence" value="ECO:0007669"/>
    <property type="project" value="TreeGrafter"/>
</dbReference>
<protein>
    <recommendedName>
        <fullName evidence="3">FAS1 domain-containing protein</fullName>
    </recommendedName>
</protein>
<name>A0A5P8E978_9BACT</name>
<evidence type="ECO:0000313" key="2">
    <source>
        <dbReference type="Proteomes" id="UP000249375"/>
    </source>
</evidence>
<evidence type="ECO:0008006" key="3">
    <source>
        <dbReference type="Google" id="ProtNLM"/>
    </source>
</evidence>
<dbReference type="SUPFAM" id="SSF82153">
    <property type="entry name" value="FAS1 domain"/>
    <property type="match status" value="2"/>
</dbReference>
<reference evidence="1 2" key="1">
    <citation type="submission" date="2018-11" db="EMBL/GenBank/DDBJ databases">
        <authorList>
            <person name="Na S.W."/>
            <person name="Baik M."/>
        </authorList>
    </citation>
    <scope>NUCLEOTIDE SEQUENCE [LARGE SCALE GENOMIC DNA]</scope>
    <source>
        <strain evidence="1 2">E39</strain>
    </source>
</reference>
<dbReference type="Gene3D" id="2.30.180.10">
    <property type="entry name" value="FAS1 domain"/>
    <property type="match status" value="1"/>
</dbReference>
<dbReference type="AlphaFoldDB" id="A0A5P8E978"/>
<dbReference type="PANTHER" id="PTHR10900">
    <property type="entry name" value="PERIOSTIN-RELATED"/>
    <property type="match status" value="1"/>
</dbReference>